<keyword evidence="5 6" id="KW-0472">Membrane</keyword>
<gene>
    <name evidence="8" type="ORF">AUC61_17560</name>
</gene>
<sequence>MMEMSLFSIGAVLIVLLLDVWAIVSVYRSTKPAGTKSGWAILILALPLVGLVIWGVTGPRGVANPPTSSEHSKG</sequence>
<evidence type="ECO:0000256" key="3">
    <source>
        <dbReference type="ARBA" id="ARBA00022692"/>
    </source>
</evidence>
<evidence type="ECO:0000256" key="5">
    <source>
        <dbReference type="ARBA" id="ARBA00023136"/>
    </source>
</evidence>
<keyword evidence="2" id="KW-1003">Cell membrane</keyword>
<comment type="caution">
    <text evidence="8">The sequence shown here is derived from an EMBL/GenBank/DDBJ whole genome shotgun (WGS) entry which is preliminary data.</text>
</comment>
<keyword evidence="4 6" id="KW-1133">Transmembrane helix</keyword>
<reference evidence="8 9" key="1">
    <citation type="submission" date="2015-12" db="EMBL/GenBank/DDBJ databases">
        <title>Phylogenomics in the description of a new species in the Pseudomonas syringae group.</title>
        <authorList>
            <person name="Busquets A."/>
            <person name="Gomila M."/>
            <person name="Beiki F."/>
            <person name="Rahimian H."/>
            <person name="Mulet M."/>
            <person name="Sanchez D."/>
            <person name="Garcia-Valdes E."/>
            <person name="Lalucat J."/>
        </authorList>
    </citation>
    <scope>NUCLEOTIDE SEQUENCE [LARGE SCALE GENOMIC DNA]</scope>
    <source>
        <strain evidence="8 9">S25</strain>
    </source>
</reference>
<keyword evidence="9" id="KW-1185">Reference proteome</keyword>
<dbReference type="InterPro" id="IPR027379">
    <property type="entry name" value="CLS_N"/>
</dbReference>
<feature type="domain" description="Cardiolipin synthase N-terminal" evidence="7">
    <location>
        <begin position="17"/>
        <end position="58"/>
    </location>
</feature>
<evidence type="ECO:0000313" key="8">
    <source>
        <dbReference type="EMBL" id="MCI8211337.1"/>
    </source>
</evidence>
<dbReference type="EMBL" id="LOHG01000011">
    <property type="protein sequence ID" value="MCI8211337.1"/>
    <property type="molecule type" value="Genomic_DNA"/>
</dbReference>
<evidence type="ECO:0000259" key="7">
    <source>
        <dbReference type="Pfam" id="PF13396"/>
    </source>
</evidence>
<proteinExistence type="predicted"/>
<comment type="subcellular location">
    <subcellularLocation>
        <location evidence="1">Cell membrane</location>
        <topology evidence="1">Multi-pass membrane protein</topology>
    </subcellularLocation>
</comment>
<protein>
    <recommendedName>
        <fullName evidence="7">Cardiolipin synthase N-terminal domain-containing protein</fullName>
    </recommendedName>
</protein>
<evidence type="ECO:0000313" key="9">
    <source>
        <dbReference type="Proteomes" id="UP001320513"/>
    </source>
</evidence>
<dbReference type="Proteomes" id="UP001320513">
    <property type="component" value="Unassembled WGS sequence"/>
</dbReference>
<evidence type="ECO:0000256" key="2">
    <source>
        <dbReference type="ARBA" id="ARBA00022475"/>
    </source>
</evidence>
<organism evidence="8 9">
    <name type="scientific">Pseudomonas maioricensis</name>
    <dbReference type="NCBI Taxonomy" id="1766623"/>
    <lineage>
        <taxon>Bacteria</taxon>
        <taxon>Pseudomonadati</taxon>
        <taxon>Pseudomonadota</taxon>
        <taxon>Gammaproteobacteria</taxon>
        <taxon>Pseudomonadales</taxon>
        <taxon>Pseudomonadaceae</taxon>
        <taxon>Pseudomonas</taxon>
    </lineage>
</organism>
<dbReference type="Pfam" id="PF13396">
    <property type="entry name" value="PLDc_N"/>
    <property type="match status" value="1"/>
</dbReference>
<evidence type="ECO:0000256" key="6">
    <source>
        <dbReference type="SAM" id="Phobius"/>
    </source>
</evidence>
<evidence type="ECO:0000256" key="1">
    <source>
        <dbReference type="ARBA" id="ARBA00004651"/>
    </source>
</evidence>
<feature type="transmembrane region" description="Helical" evidence="6">
    <location>
        <begin position="38"/>
        <end position="56"/>
    </location>
</feature>
<name>A0ABS9ZP84_9PSED</name>
<accession>A0ABS9ZP84</accession>
<evidence type="ECO:0000256" key="4">
    <source>
        <dbReference type="ARBA" id="ARBA00022989"/>
    </source>
</evidence>
<keyword evidence="3 6" id="KW-0812">Transmembrane</keyword>